<dbReference type="Pfam" id="PF20062">
    <property type="entry name" value="DUF6461"/>
    <property type="match status" value="1"/>
</dbReference>
<reference evidence="1 2" key="1">
    <citation type="submission" date="2020-08" db="EMBL/GenBank/DDBJ databases">
        <title>Sequencing the genomes of 1000 actinobacteria strains.</title>
        <authorList>
            <person name="Klenk H.-P."/>
        </authorList>
    </citation>
    <scope>NUCLEOTIDE SEQUENCE [LARGE SCALE GENOMIC DNA]</scope>
    <source>
        <strain evidence="1 2">DSM 45784</strain>
    </source>
</reference>
<protein>
    <submittedName>
        <fullName evidence="1">Uncharacterized protein</fullName>
    </submittedName>
</protein>
<dbReference type="EMBL" id="JACHND010000001">
    <property type="protein sequence ID" value="MBB4698525.1"/>
    <property type="molecule type" value="Genomic_DNA"/>
</dbReference>
<dbReference type="AlphaFoldDB" id="A0A7W7D388"/>
<proteinExistence type="predicted"/>
<name>A0A7W7D388_9ACTN</name>
<organism evidence="1 2">
    <name type="scientific">Sphaerisporangium siamense</name>
    <dbReference type="NCBI Taxonomy" id="795645"/>
    <lineage>
        <taxon>Bacteria</taxon>
        <taxon>Bacillati</taxon>
        <taxon>Actinomycetota</taxon>
        <taxon>Actinomycetes</taxon>
        <taxon>Streptosporangiales</taxon>
        <taxon>Streptosporangiaceae</taxon>
        <taxon>Sphaerisporangium</taxon>
    </lineage>
</organism>
<comment type="caution">
    <text evidence="1">The sequence shown here is derived from an EMBL/GenBank/DDBJ whole genome shotgun (WGS) entry which is preliminary data.</text>
</comment>
<sequence>MAVELWGWQATLAETLHRLSEGSEVVAVGRHDYAEDGFEYAVEGNVVTGFTPQSPGSRWGREPDRLNELMRRVGLSPEEPDDEQWDGCSARAPRWRLGARYRPGAARPPRRARWGV</sequence>
<gene>
    <name evidence="1" type="ORF">BJ982_000069</name>
</gene>
<evidence type="ECO:0000313" key="2">
    <source>
        <dbReference type="Proteomes" id="UP000542210"/>
    </source>
</evidence>
<dbReference type="InterPro" id="IPR045592">
    <property type="entry name" value="DUF6461"/>
</dbReference>
<keyword evidence="2" id="KW-1185">Reference proteome</keyword>
<dbReference type="Proteomes" id="UP000542210">
    <property type="component" value="Unassembled WGS sequence"/>
</dbReference>
<evidence type="ECO:0000313" key="1">
    <source>
        <dbReference type="EMBL" id="MBB4698525.1"/>
    </source>
</evidence>
<accession>A0A7W7D388</accession>